<keyword evidence="2" id="KW-1185">Reference proteome</keyword>
<reference evidence="2" key="1">
    <citation type="submission" date="2018-12" db="EMBL/GenBank/DDBJ databases">
        <title>Tengunoibacter tsumagoiensis gen. nov., sp. nov., Dictyobacter kobayashii sp. nov., D. alpinus sp. nov., and D. joshuensis sp. nov. and description of Dictyobacteraceae fam. nov. within the order Ktedonobacterales isolated from Tengu-no-mugimeshi.</title>
        <authorList>
            <person name="Wang C.M."/>
            <person name="Zheng Y."/>
            <person name="Sakai Y."/>
            <person name="Toyoda A."/>
            <person name="Minakuchi Y."/>
            <person name="Abe K."/>
            <person name="Yokota A."/>
            <person name="Yabe S."/>
        </authorList>
    </citation>
    <scope>NUCLEOTIDE SEQUENCE [LARGE SCALE GENOMIC DNA]</scope>
    <source>
        <strain evidence="2">S-27</strain>
    </source>
</reference>
<evidence type="ECO:0000313" key="2">
    <source>
        <dbReference type="Proteomes" id="UP000287224"/>
    </source>
</evidence>
<dbReference type="InterPro" id="IPR011044">
    <property type="entry name" value="Quino_amine_DH_bsu"/>
</dbReference>
<name>A0A401ZIF7_9CHLR</name>
<dbReference type="NCBIfam" id="TIGR03118">
    <property type="entry name" value="PEPCTERM_chp_1"/>
    <property type="match status" value="1"/>
</dbReference>
<dbReference type="InterPro" id="IPR017549">
    <property type="entry name" value="APMV_L690"/>
</dbReference>
<evidence type="ECO:0000313" key="1">
    <source>
        <dbReference type="EMBL" id="GCE06623.1"/>
    </source>
</evidence>
<organism evidence="1 2">
    <name type="scientific">Dictyobacter aurantiacus</name>
    <dbReference type="NCBI Taxonomy" id="1936993"/>
    <lineage>
        <taxon>Bacteria</taxon>
        <taxon>Bacillati</taxon>
        <taxon>Chloroflexota</taxon>
        <taxon>Ktedonobacteria</taxon>
        <taxon>Ktedonobacterales</taxon>
        <taxon>Dictyobacteraceae</taxon>
        <taxon>Dictyobacter</taxon>
    </lineage>
</organism>
<gene>
    <name evidence="1" type="ORF">KDAU_39520</name>
</gene>
<dbReference type="Gene3D" id="2.120.10.30">
    <property type="entry name" value="TolB, C-terminal domain"/>
    <property type="match status" value="1"/>
</dbReference>
<evidence type="ECO:0008006" key="3">
    <source>
        <dbReference type="Google" id="ProtNLM"/>
    </source>
</evidence>
<sequence length="373" mass="39188">MVSGALYVSPTHAASGTSSGMSNRGFYQQTNLVSDIAGVARFLDPNLVNSWGISHGPIGPWIVSDNGTGVATSYLGNGKAFPVGNPLVIKIPPPNGSPIGTTATPTGNVFNNTNDFVISANGKSRPSKFIFATEDGTISGWNPQVDPTNAILKVDNSPGAVYKGLAIGHTSSGNFLYAANFRSGNVDMFDGNFNLVHSFTDSQLAADCPLSNQCFAPFGIQNINGKIFVSFALQDAAKHDDVAGPGNGFVDVFNTDGMFLRRLISDGVLNSPWGMTLAPKDFGPFSNDLLVGNFGDGHINAFNPRTGTFLGPLNNKFGAPIVINGLWGLAFGNGALAGPRNTLFFAAGIADEAHGLFGAIQFNNNKNNNKKHR</sequence>
<proteinExistence type="predicted"/>
<dbReference type="Proteomes" id="UP000287224">
    <property type="component" value="Unassembled WGS sequence"/>
</dbReference>
<dbReference type="InterPro" id="IPR011042">
    <property type="entry name" value="6-blade_b-propeller_TolB-like"/>
</dbReference>
<comment type="caution">
    <text evidence="1">The sequence shown here is derived from an EMBL/GenBank/DDBJ whole genome shotgun (WGS) entry which is preliminary data.</text>
</comment>
<dbReference type="SUPFAM" id="SSF50969">
    <property type="entry name" value="YVTN repeat-like/Quinoprotein amine dehydrogenase"/>
    <property type="match status" value="1"/>
</dbReference>
<protein>
    <recommendedName>
        <fullName evidence="3">TIGR03118 family protein</fullName>
    </recommendedName>
</protein>
<accession>A0A401ZIF7</accession>
<dbReference type="EMBL" id="BIFQ01000001">
    <property type="protein sequence ID" value="GCE06623.1"/>
    <property type="molecule type" value="Genomic_DNA"/>
</dbReference>
<dbReference type="AlphaFoldDB" id="A0A401ZIF7"/>